<dbReference type="OMA" id="PRKHIKR"/>
<dbReference type="PANTHER" id="PTHR47150:SF5">
    <property type="entry name" value="OS07G0546750 PROTEIN"/>
    <property type="match status" value="1"/>
</dbReference>
<protein>
    <submittedName>
        <fullName evidence="1">Uncharacterized protein</fullName>
    </submittedName>
</protein>
<sequence length="361" mass="41741">MNIEDAIFHLLDEDFQEDECRRRMTVELSMKIADEVGPVKKRRIEVNRRRAEGGARLMQDYFAENPTYGADKFRARFRMSKEIFFIVLEEVTKQDDYFVQKTDAAKRMGFSPIKKVTAALRMLAYGCSADQLELASYDLWISHAFFGLPGTLNDINVLDRSDLLNDVTTGKEQPAVNYAVNGNSYDMGYYFTDGIYPEYATFVKAPRHVHSMTPKQKVCRRKLDHHLANMHFLFNVSFSLKLRMRFEKTSNGRSVSYKQRFQIVAGPARMWDLGVLHDIMTTCIILHNLIVERQRQGSNEGIEVERGEASVPLLPREEIDETFGGSYLARTMKVIDRAAHHQLRHDLTEHLWNRVGDSLEE</sequence>
<gene>
    <name evidence="1" type="primary">ABSGL_12167.1 scaffold 12710</name>
</gene>
<dbReference type="EMBL" id="LT554579">
    <property type="protein sequence ID" value="SAM06279.1"/>
    <property type="molecule type" value="Genomic_DNA"/>
</dbReference>
<dbReference type="STRING" id="4829.A0A163MM77"/>
<dbReference type="Proteomes" id="UP000078561">
    <property type="component" value="Unassembled WGS sequence"/>
</dbReference>
<dbReference type="OrthoDB" id="2287304at2759"/>
<name>A0A163MM77_ABSGL</name>
<organism evidence="1">
    <name type="scientific">Absidia glauca</name>
    <name type="common">Pin mould</name>
    <dbReference type="NCBI Taxonomy" id="4829"/>
    <lineage>
        <taxon>Eukaryota</taxon>
        <taxon>Fungi</taxon>
        <taxon>Fungi incertae sedis</taxon>
        <taxon>Mucoromycota</taxon>
        <taxon>Mucoromycotina</taxon>
        <taxon>Mucoromycetes</taxon>
        <taxon>Mucorales</taxon>
        <taxon>Cunninghamellaceae</taxon>
        <taxon>Absidia</taxon>
    </lineage>
</organism>
<reference evidence="1" key="1">
    <citation type="submission" date="2016-04" db="EMBL/GenBank/DDBJ databases">
        <authorList>
            <person name="Evans L.H."/>
            <person name="Alamgir A."/>
            <person name="Owens N."/>
            <person name="Weber N.D."/>
            <person name="Virtaneva K."/>
            <person name="Barbian K."/>
            <person name="Babar A."/>
            <person name="Rosenke K."/>
        </authorList>
    </citation>
    <scope>NUCLEOTIDE SEQUENCE [LARGE SCALE GENOMIC DNA]</scope>
    <source>
        <strain evidence="1">CBS 101.48</strain>
    </source>
</reference>
<keyword evidence="2" id="KW-1185">Reference proteome</keyword>
<evidence type="ECO:0000313" key="2">
    <source>
        <dbReference type="Proteomes" id="UP000078561"/>
    </source>
</evidence>
<accession>A0A163MM77</accession>
<dbReference type="AlphaFoldDB" id="A0A163MM77"/>
<evidence type="ECO:0000313" key="1">
    <source>
        <dbReference type="EMBL" id="SAM06279.1"/>
    </source>
</evidence>
<dbReference type="InterPro" id="IPR006912">
    <property type="entry name" value="Harbinger_derived_prot"/>
</dbReference>
<dbReference type="Pfam" id="PF04827">
    <property type="entry name" value="Plant_tran"/>
    <property type="match status" value="2"/>
</dbReference>
<proteinExistence type="predicted"/>
<dbReference type="InParanoid" id="A0A163MM77"/>
<dbReference type="PANTHER" id="PTHR47150">
    <property type="entry name" value="OS12G0169200 PROTEIN"/>
    <property type="match status" value="1"/>
</dbReference>